<keyword evidence="7" id="KW-0732">Signal</keyword>
<evidence type="ECO:0000256" key="3">
    <source>
        <dbReference type="ARBA" id="ARBA00022989"/>
    </source>
</evidence>
<evidence type="ECO:0000313" key="9">
    <source>
        <dbReference type="Proteomes" id="UP000777482"/>
    </source>
</evidence>
<evidence type="ECO:0000256" key="5">
    <source>
        <dbReference type="SAM" id="MobiDB-lite"/>
    </source>
</evidence>
<dbReference type="PANTHER" id="PTHR31465:SF1">
    <property type="entry name" value="PROTEIN RTA1-RELATED"/>
    <property type="match status" value="1"/>
</dbReference>
<evidence type="ECO:0008006" key="10">
    <source>
        <dbReference type="Google" id="ProtNLM"/>
    </source>
</evidence>
<comment type="caution">
    <text evidence="8">The sequence shown here is derived from an EMBL/GenBank/DDBJ whole genome shotgun (WGS) entry which is preliminary data.</text>
</comment>
<sequence>MGVIRRALLLLAVLATVARAQPQNTAFAPNGELILAGFVPSLPLGVVGLVLFALSSVALWAHWFRTNRRRYMLTLTISMVCMTLGFLFRLLYRSNYTSLGLYIIQYMFVLLSPCAFLAMDYMLLARLALAMGDEAIHCLLLPATKIAKFFIWSDVVTFALQAAGGGLSTSKTETSQRIGPKITLAGLAIQLASFIFFTVTLLVFGFRLLRREAYRSPPQPFSFVGYKFWSKKLEYDWRPAFFVLALTCIGILIRSVFRLIEFSQGYYGYLAVHEGYFYGLDALPLWLAMTLYCFFWPVRFIDGAREVYCGPPAVATGSNIPDEESIEKGAQGGLKLDSPLPSHEGESLPMTTRDTTL</sequence>
<feature type="transmembrane region" description="Helical" evidence="6">
    <location>
        <begin position="277"/>
        <end position="295"/>
    </location>
</feature>
<dbReference type="EMBL" id="PUHQ01000001">
    <property type="protein sequence ID" value="KAG0667518.1"/>
    <property type="molecule type" value="Genomic_DNA"/>
</dbReference>
<feature type="transmembrane region" description="Helical" evidence="6">
    <location>
        <begin position="71"/>
        <end position="91"/>
    </location>
</feature>
<gene>
    <name evidence="8" type="ORF">C6P46_000051</name>
</gene>
<evidence type="ECO:0000313" key="8">
    <source>
        <dbReference type="EMBL" id="KAG0667518.1"/>
    </source>
</evidence>
<dbReference type="OrthoDB" id="3358017at2759"/>
<organism evidence="8 9">
    <name type="scientific">Rhodotorula mucilaginosa</name>
    <name type="common">Yeast</name>
    <name type="synonym">Rhodotorula rubra</name>
    <dbReference type="NCBI Taxonomy" id="5537"/>
    <lineage>
        <taxon>Eukaryota</taxon>
        <taxon>Fungi</taxon>
        <taxon>Dikarya</taxon>
        <taxon>Basidiomycota</taxon>
        <taxon>Pucciniomycotina</taxon>
        <taxon>Microbotryomycetes</taxon>
        <taxon>Sporidiobolales</taxon>
        <taxon>Sporidiobolaceae</taxon>
        <taxon>Rhodotorula</taxon>
    </lineage>
</organism>
<feature type="signal peptide" evidence="7">
    <location>
        <begin position="1"/>
        <end position="20"/>
    </location>
</feature>
<feature type="chain" id="PRO_5040169710" description="RTA1 like protein-domain-containing protein" evidence="7">
    <location>
        <begin position="21"/>
        <end position="357"/>
    </location>
</feature>
<dbReference type="GO" id="GO:0016020">
    <property type="term" value="C:membrane"/>
    <property type="evidence" value="ECO:0007669"/>
    <property type="project" value="UniProtKB-SubCell"/>
</dbReference>
<keyword evidence="9" id="KW-1185">Reference proteome</keyword>
<feature type="transmembrane region" description="Helical" evidence="6">
    <location>
        <begin position="237"/>
        <end position="257"/>
    </location>
</feature>
<dbReference type="AlphaFoldDB" id="A0A9P6WAP7"/>
<dbReference type="Pfam" id="PF04479">
    <property type="entry name" value="RTA1"/>
    <property type="match status" value="1"/>
</dbReference>
<reference evidence="8 9" key="1">
    <citation type="submission" date="2020-11" db="EMBL/GenBank/DDBJ databases">
        <title>Kefir isolates.</title>
        <authorList>
            <person name="Marcisauskas S."/>
            <person name="Kim Y."/>
            <person name="Blasche S."/>
        </authorList>
    </citation>
    <scope>NUCLEOTIDE SEQUENCE [LARGE SCALE GENOMIC DNA]</scope>
    <source>
        <strain evidence="8 9">KR</strain>
    </source>
</reference>
<dbReference type="PANTHER" id="PTHR31465">
    <property type="entry name" value="PROTEIN RTA1-RELATED"/>
    <property type="match status" value="1"/>
</dbReference>
<evidence type="ECO:0000256" key="1">
    <source>
        <dbReference type="ARBA" id="ARBA00004141"/>
    </source>
</evidence>
<evidence type="ECO:0000256" key="6">
    <source>
        <dbReference type="SAM" id="Phobius"/>
    </source>
</evidence>
<feature type="transmembrane region" description="Helical" evidence="6">
    <location>
        <begin position="103"/>
        <end position="129"/>
    </location>
</feature>
<dbReference type="InterPro" id="IPR007568">
    <property type="entry name" value="RTA1"/>
</dbReference>
<feature type="transmembrane region" description="Helical" evidence="6">
    <location>
        <begin position="44"/>
        <end position="64"/>
    </location>
</feature>
<name>A0A9P6WAP7_RHOMI</name>
<feature type="transmembrane region" description="Helical" evidence="6">
    <location>
        <begin position="149"/>
        <end position="167"/>
    </location>
</feature>
<dbReference type="Proteomes" id="UP000777482">
    <property type="component" value="Unassembled WGS sequence"/>
</dbReference>
<keyword evidence="3 6" id="KW-1133">Transmembrane helix</keyword>
<accession>A0A9P6WAP7</accession>
<evidence type="ECO:0000256" key="4">
    <source>
        <dbReference type="ARBA" id="ARBA00023136"/>
    </source>
</evidence>
<comment type="subcellular location">
    <subcellularLocation>
        <location evidence="1">Membrane</location>
        <topology evidence="1">Multi-pass membrane protein</topology>
    </subcellularLocation>
</comment>
<evidence type="ECO:0000256" key="2">
    <source>
        <dbReference type="ARBA" id="ARBA00022692"/>
    </source>
</evidence>
<feature type="region of interest" description="Disordered" evidence="5">
    <location>
        <begin position="336"/>
        <end position="357"/>
    </location>
</feature>
<protein>
    <recommendedName>
        <fullName evidence="10">RTA1 like protein-domain-containing protein</fullName>
    </recommendedName>
</protein>
<keyword evidence="4 6" id="KW-0472">Membrane</keyword>
<feature type="transmembrane region" description="Helical" evidence="6">
    <location>
        <begin position="187"/>
        <end position="209"/>
    </location>
</feature>
<proteinExistence type="predicted"/>
<evidence type="ECO:0000256" key="7">
    <source>
        <dbReference type="SAM" id="SignalP"/>
    </source>
</evidence>
<keyword evidence="2 6" id="KW-0812">Transmembrane</keyword>